<gene>
    <name evidence="2" type="ORF">SGL43_02817</name>
</gene>
<protein>
    <submittedName>
        <fullName evidence="2">Uncharacterized protein</fullName>
    </submittedName>
</protein>
<dbReference type="EMBL" id="CAKXYP010000007">
    <property type="protein sequence ID" value="CAH9415798.1"/>
    <property type="molecule type" value="Genomic_DNA"/>
</dbReference>
<name>A0ABM9GWQ5_STRGL</name>
<accession>A0ABM9GWQ5</accession>
<reference evidence="2" key="1">
    <citation type="submission" date="2022-03" db="EMBL/GenBank/DDBJ databases">
        <authorList>
            <person name="Leyn A S."/>
        </authorList>
    </citation>
    <scope>NUCLEOTIDE SEQUENCE</scope>
    <source>
        <strain evidence="2">Streptomyces globisporus 4-3</strain>
    </source>
</reference>
<organism evidence="2 3">
    <name type="scientific">Streptomyces globisporus</name>
    <dbReference type="NCBI Taxonomy" id="1908"/>
    <lineage>
        <taxon>Bacteria</taxon>
        <taxon>Bacillati</taxon>
        <taxon>Actinomycetota</taxon>
        <taxon>Actinomycetes</taxon>
        <taxon>Kitasatosporales</taxon>
        <taxon>Streptomycetaceae</taxon>
        <taxon>Streptomyces</taxon>
    </lineage>
</organism>
<keyword evidence="3" id="KW-1185">Reference proteome</keyword>
<evidence type="ECO:0000313" key="3">
    <source>
        <dbReference type="Proteomes" id="UP001154015"/>
    </source>
</evidence>
<feature type="region of interest" description="Disordered" evidence="1">
    <location>
        <begin position="1"/>
        <end position="24"/>
    </location>
</feature>
<sequence>MTGRALFPCPPGRSAGPAFSSSSDRFDGRIAHSATILRTA</sequence>
<proteinExistence type="predicted"/>
<comment type="caution">
    <text evidence="2">The sequence shown here is derived from an EMBL/GenBank/DDBJ whole genome shotgun (WGS) entry which is preliminary data.</text>
</comment>
<dbReference type="Proteomes" id="UP001154015">
    <property type="component" value="Unassembled WGS sequence"/>
</dbReference>
<evidence type="ECO:0000256" key="1">
    <source>
        <dbReference type="SAM" id="MobiDB-lite"/>
    </source>
</evidence>
<evidence type="ECO:0000313" key="2">
    <source>
        <dbReference type="EMBL" id="CAH9415798.1"/>
    </source>
</evidence>